<dbReference type="PROSITE" id="PS00211">
    <property type="entry name" value="ABC_TRANSPORTER_1"/>
    <property type="match status" value="1"/>
</dbReference>
<keyword evidence="6" id="KW-0406">Ion transport</keyword>
<keyword evidence="5" id="KW-0864">Zinc transport</keyword>
<evidence type="ECO:0000256" key="6">
    <source>
        <dbReference type="ARBA" id="ARBA00023065"/>
    </source>
</evidence>
<dbReference type="STRING" id="65735.SAMN04488075_2228"/>
<dbReference type="AlphaFoldDB" id="A0A1H6MFR0"/>
<keyword evidence="5" id="KW-0862">Zinc</keyword>
<dbReference type="Gene3D" id="3.40.50.300">
    <property type="entry name" value="P-loop containing nucleotide triphosphate hydrolases"/>
    <property type="match status" value="1"/>
</dbReference>
<sequence>MAEPLIRAEGAAHSWDGTRWQFRDLDFAVAAGQVTAVLGANGCGKSTLLRVATGLRAPTRGRIAVAGTAALVPQDFSRAFPYRVIDMVLMGRARHIGLLRMPGNSDRKAAMEALAVIGLADKAAERFDALSGGQRQMVLIARAIAAEPAALFLDEPASALDLGNQDRVLRLVRMLADRGLAVVMTTHQPNHALAVADTALLMLPEGAVFGPAGETLTEARVENLYGLPVKILKVQAGDRGFRSVVPLYAAGRQLSARPCCDD</sequence>
<feature type="domain" description="ABC transporter" evidence="7">
    <location>
        <begin position="6"/>
        <end position="229"/>
    </location>
</feature>
<evidence type="ECO:0000256" key="2">
    <source>
        <dbReference type="ARBA" id="ARBA00022448"/>
    </source>
</evidence>
<dbReference type="InterPro" id="IPR003593">
    <property type="entry name" value="AAA+_ATPase"/>
</dbReference>
<gene>
    <name evidence="8" type="ORF">SAMN04488075_2228</name>
</gene>
<dbReference type="InterPro" id="IPR003439">
    <property type="entry name" value="ABC_transporter-like_ATP-bd"/>
</dbReference>
<reference evidence="9" key="1">
    <citation type="submission" date="2016-10" db="EMBL/GenBank/DDBJ databases">
        <authorList>
            <person name="Varghese N."/>
            <person name="Submissions S."/>
        </authorList>
    </citation>
    <scope>NUCLEOTIDE SEQUENCE [LARGE SCALE GENOMIC DNA]</scope>
    <source>
        <strain evidence="9">DSM 11593</strain>
    </source>
</reference>
<dbReference type="InterPro" id="IPR027417">
    <property type="entry name" value="P-loop_NTPase"/>
</dbReference>
<evidence type="ECO:0000256" key="4">
    <source>
        <dbReference type="ARBA" id="ARBA00022840"/>
    </source>
</evidence>
<dbReference type="OrthoDB" id="9805601at2"/>
<evidence type="ECO:0000256" key="5">
    <source>
        <dbReference type="ARBA" id="ARBA00022906"/>
    </source>
</evidence>
<organism evidence="8 9">
    <name type="scientific">Paracoccus alkenifer</name>
    <dbReference type="NCBI Taxonomy" id="65735"/>
    <lineage>
        <taxon>Bacteria</taxon>
        <taxon>Pseudomonadati</taxon>
        <taxon>Pseudomonadota</taxon>
        <taxon>Alphaproteobacteria</taxon>
        <taxon>Rhodobacterales</taxon>
        <taxon>Paracoccaceae</taxon>
        <taxon>Paracoccus</taxon>
    </lineage>
</organism>
<dbReference type="Proteomes" id="UP000199125">
    <property type="component" value="Unassembled WGS sequence"/>
</dbReference>
<dbReference type="InterPro" id="IPR050153">
    <property type="entry name" value="Metal_Ion_Import_ABC"/>
</dbReference>
<protein>
    <submittedName>
        <fullName evidence="8">Iron complex transport system ATP-binding protein</fullName>
    </submittedName>
</protein>
<dbReference type="SUPFAM" id="SSF52540">
    <property type="entry name" value="P-loop containing nucleoside triphosphate hydrolases"/>
    <property type="match status" value="1"/>
</dbReference>
<evidence type="ECO:0000256" key="3">
    <source>
        <dbReference type="ARBA" id="ARBA00022741"/>
    </source>
</evidence>
<name>A0A1H6MFR0_9RHOB</name>
<dbReference type="RefSeq" id="WP_090848127.1">
    <property type="nucleotide sequence ID" value="NZ_FNXG01000003.1"/>
</dbReference>
<proteinExistence type="inferred from homology"/>
<evidence type="ECO:0000313" key="8">
    <source>
        <dbReference type="EMBL" id="SEI00409.1"/>
    </source>
</evidence>
<dbReference type="PROSITE" id="PS50893">
    <property type="entry name" value="ABC_TRANSPORTER_2"/>
    <property type="match status" value="1"/>
</dbReference>
<accession>A0A1H6MFR0</accession>
<dbReference type="GO" id="GO:0006829">
    <property type="term" value="P:zinc ion transport"/>
    <property type="evidence" value="ECO:0007669"/>
    <property type="project" value="UniProtKB-KW"/>
</dbReference>
<dbReference type="GO" id="GO:0016887">
    <property type="term" value="F:ATP hydrolysis activity"/>
    <property type="evidence" value="ECO:0007669"/>
    <property type="project" value="InterPro"/>
</dbReference>
<dbReference type="Pfam" id="PF00005">
    <property type="entry name" value="ABC_tran"/>
    <property type="match status" value="1"/>
</dbReference>
<dbReference type="EMBL" id="FNXG01000003">
    <property type="protein sequence ID" value="SEI00409.1"/>
    <property type="molecule type" value="Genomic_DNA"/>
</dbReference>
<evidence type="ECO:0000256" key="1">
    <source>
        <dbReference type="ARBA" id="ARBA00005417"/>
    </source>
</evidence>
<dbReference type="PANTHER" id="PTHR42734">
    <property type="entry name" value="METAL TRANSPORT SYSTEM ATP-BINDING PROTEIN TM_0124-RELATED"/>
    <property type="match status" value="1"/>
</dbReference>
<evidence type="ECO:0000259" key="7">
    <source>
        <dbReference type="PROSITE" id="PS50893"/>
    </source>
</evidence>
<keyword evidence="3" id="KW-0547">Nucleotide-binding</keyword>
<dbReference type="InterPro" id="IPR017871">
    <property type="entry name" value="ABC_transporter-like_CS"/>
</dbReference>
<comment type="similarity">
    <text evidence="1">Belongs to the ABC transporter superfamily.</text>
</comment>
<dbReference type="GO" id="GO:0005524">
    <property type="term" value="F:ATP binding"/>
    <property type="evidence" value="ECO:0007669"/>
    <property type="project" value="UniProtKB-KW"/>
</dbReference>
<keyword evidence="4 8" id="KW-0067">ATP-binding</keyword>
<dbReference type="PANTHER" id="PTHR42734:SF6">
    <property type="entry name" value="MOLYBDATE IMPORT ATP-BINDING PROTEIN MOLC"/>
    <property type="match status" value="1"/>
</dbReference>
<keyword evidence="2" id="KW-0813">Transport</keyword>
<keyword evidence="9" id="KW-1185">Reference proteome</keyword>
<dbReference type="SMART" id="SM00382">
    <property type="entry name" value="AAA"/>
    <property type="match status" value="1"/>
</dbReference>
<evidence type="ECO:0000313" key="9">
    <source>
        <dbReference type="Proteomes" id="UP000199125"/>
    </source>
</evidence>